<dbReference type="PANTHER" id="PTHR32182">
    <property type="entry name" value="DNA REPLICATION AND REPAIR PROTEIN RECF"/>
    <property type="match status" value="1"/>
</dbReference>
<feature type="domain" description="AAA+ ATPase" evidence="10">
    <location>
        <begin position="24"/>
        <end position="363"/>
    </location>
</feature>
<dbReference type="RefSeq" id="WP_380097035.1">
    <property type="nucleotide sequence ID" value="NZ_JBHRYD010000009.1"/>
</dbReference>
<evidence type="ECO:0000256" key="3">
    <source>
        <dbReference type="ARBA" id="ARBA00020170"/>
    </source>
</evidence>
<dbReference type="InterPro" id="IPR027417">
    <property type="entry name" value="P-loop_NTPase"/>
</dbReference>
<proteinExistence type="inferred from homology"/>
<dbReference type="PANTHER" id="PTHR32182:SF0">
    <property type="entry name" value="DNA REPLICATION AND REPAIR PROTEIN RECF"/>
    <property type="match status" value="1"/>
</dbReference>
<keyword evidence="9" id="KW-0227">DNA damage</keyword>
<keyword evidence="9" id="KW-0742">SOS response</keyword>
<dbReference type="Gene3D" id="1.20.1050.90">
    <property type="entry name" value="RecF/RecN/SMC, N-terminal domain"/>
    <property type="match status" value="1"/>
</dbReference>
<evidence type="ECO:0000313" key="12">
    <source>
        <dbReference type="Proteomes" id="UP001595613"/>
    </source>
</evidence>
<name>A0ABV7X1R6_9HYPH</name>
<gene>
    <name evidence="9 11" type="primary">recF</name>
    <name evidence="11" type="ORF">ACFOOL_10895</name>
</gene>
<keyword evidence="4 9" id="KW-0963">Cytoplasm</keyword>
<dbReference type="InterPro" id="IPR042174">
    <property type="entry name" value="RecF_2"/>
</dbReference>
<evidence type="ECO:0000256" key="2">
    <source>
        <dbReference type="ARBA" id="ARBA00008016"/>
    </source>
</evidence>
<sequence>MIRHISRLRLTSFRNYVSAALDLDARHVVLTGPNGSGKTNLLEAISVLSPGRGLRGAGFDLLQAQGSDTGWAVAATIETAGGPADIGTGALPDGGRRVRINGANARSVEAMSDYLRLLWLTPAMDGLFSGPAGERRRFLDRLVTTLIPDHSAAVADFDKAMRQRNRLLEEGGDPRWLTAVEAQMAALGASIHLNRTDSLFHLQALIAESLGDTGFPAAQLSLTALFEDEAGPATSAALEARLAQRWHDLRGLDRAAGRTTSGPHRVDLEVVHAQKAMKAALGSTGEQKAMLIGLVLAHARLVRLRTGIVPFLLLDEIAAHLDPDRRRALFAALDGLETQCFLTGTDPVLFEALGGRAQHVSVRDGRLARA</sequence>
<evidence type="ECO:0000256" key="9">
    <source>
        <dbReference type="HAMAP-Rule" id="MF_00365"/>
    </source>
</evidence>
<dbReference type="InterPro" id="IPR003395">
    <property type="entry name" value="RecF/RecN/SMC_N"/>
</dbReference>
<keyword evidence="8 9" id="KW-0238">DNA-binding</keyword>
<dbReference type="EMBL" id="JBHRYD010000009">
    <property type="protein sequence ID" value="MFC3705263.1"/>
    <property type="molecule type" value="Genomic_DNA"/>
</dbReference>
<dbReference type="Pfam" id="PF02463">
    <property type="entry name" value="SMC_N"/>
    <property type="match status" value="1"/>
</dbReference>
<dbReference type="InterPro" id="IPR001238">
    <property type="entry name" value="DNA-binding_RecF"/>
</dbReference>
<dbReference type="HAMAP" id="MF_00365">
    <property type="entry name" value="RecF"/>
    <property type="match status" value="1"/>
</dbReference>
<dbReference type="NCBIfam" id="TIGR00611">
    <property type="entry name" value="recf"/>
    <property type="match status" value="1"/>
</dbReference>
<keyword evidence="7 9" id="KW-0067">ATP-binding</keyword>
<evidence type="ECO:0000256" key="5">
    <source>
        <dbReference type="ARBA" id="ARBA00022705"/>
    </source>
</evidence>
<organism evidence="11 12">
    <name type="scientific">Devosia honganensis</name>
    <dbReference type="NCBI Taxonomy" id="1610527"/>
    <lineage>
        <taxon>Bacteria</taxon>
        <taxon>Pseudomonadati</taxon>
        <taxon>Pseudomonadota</taxon>
        <taxon>Alphaproteobacteria</taxon>
        <taxon>Hyphomicrobiales</taxon>
        <taxon>Devosiaceae</taxon>
        <taxon>Devosia</taxon>
    </lineage>
</organism>
<protein>
    <recommendedName>
        <fullName evidence="3 9">DNA replication and repair protein RecF</fullName>
    </recommendedName>
</protein>
<dbReference type="PROSITE" id="PS00617">
    <property type="entry name" value="RECF_1"/>
    <property type="match status" value="1"/>
</dbReference>
<dbReference type="SUPFAM" id="SSF52540">
    <property type="entry name" value="P-loop containing nucleoside triphosphate hydrolases"/>
    <property type="match status" value="1"/>
</dbReference>
<evidence type="ECO:0000256" key="4">
    <source>
        <dbReference type="ARBA" id="ARBA00022490"/>
    </source>
</evidence>
<evidence type="ECO:0000256" key="1">
    <source>
        <dbReference type="ARBA" id="ARBA00004496"/>
    </source>
</evidence>
<evidence type="ECO:0000256" key="7">
    <source>
        <dbReference type="ARBA" id="ARBA00022840"/>
    </source>
</evidence>
<feature type="binding site" evidence="9">
    <location>
        <begin position="32"/>
        <end position="39"/>
    </location>
    <ligand>
        <name>ATP</name>
        <dbReference type="ChEBI" id="CHEBI:30616"/>
    </ligand>
</feature>
<dbReference type="SMART" id="SM00382">
    <property type="entry name" value="AAA"/>
    <property type="match status" value="1"/>
</dbReference>
<evidence type="ECO:0000256" key="8">
    <source>
        <dbReference type="ARBA" id="ARBA00023125"/>
    </source>
</evidence>
<keyword evidence="12" id="KW-1185">Reference proteome</keyword>
<accession>A0ABV7X1R6</accession>
<keyword evidence="6 9" id="KW-0547">Nucleotide-binding</keyword>
<comment type="caution">
    <text evidence="11">The sequence shown here is derived from an EMBL/GenBank/DDBJ whole genome shotgun (WGS) entry which is preliminary data.</text>
</comment>
<dbReference type="Gene3D" id="3.40.50.300">
    <property type="entry name" value="P-loop containing nucleotide triphosphate hydrolases"/>
    <property type="match status" value="1"/>
</dbReference>
<dbReference type="InterPro" id="IPR003593">
    <property type="entry name" value="AAA+_ATPase"/>
</dbReference>
<keyword evidence="9" id="KW-0234">DNA repair</keyword>
<dbReference type="Proteomes" id="UP001595613">
    <property type="component" value="Unassembled WGS sequence"/>
</dbReference>
<comment type="function">
    <text evidence="9">The RecF protein is involved in DNA metabolism; it is required for DNA replication and normal SOS inducibility. RecF binds preferentially to single-stranded, linear DNA. It also seems to bind ATP.</text>
</comment>
<comment type="subcellular location">
    <subcellularLocation>
        <location evidence="1 9">Cytoplasm</location>
    </subcellularLocation>
</comment>
<evidence type="ECO:0000313" key="11">
    <source>
        <dbReference type="EMBL" id="MFC3705263.1"/>
    </source>
</evidence>
<evidence type="ECO:0000259" key="10">
    <source>
        <dbReference type="SMART" id="SM00382"/>
    </source>
</evidence>
<dbReference type="InterPro" id="IPR018078">
    <property type="entry name" value="DNA-binding_RecF_CS"/>
</dbReference>
<evidence type="ECO:0000256" key="6">
    <source>
        <dbReference type="ARBA" id="ARBA00022741"/>
    </source>
</evidence>
<comment type="similarity">
    <text evidence="2 9">Belongs to the RecF family.</text>
</comment>
<reference evidence="12" key="1">
    <citation type="journal article" date="2019" name="Int. J. Syst. Evol. Microbiol.">
        <title>The Global Catalogue of Microorganisms (GCM) 10K type strain sequencing project: providing services to taxonomists for standard genome sequencing and annotation.</title>
        <authorList>
            <consortium name="The Broad Institute Genomics Platform"/>
            <consortium name="The Broad Institute Genome Sequencing Center for Infectious Disease"/>
            <person name="Wu L."/>
            <person name="Ma J."/>
        </authorList>
    </citation>
    <scope>NUCLEOTIDE SEQUENCE [LARGE SCALE GENOMIC DNA]</scope>
    <source>
        <strain evidence="12">KCTC 42281</strain>
    </source>
</reference>
<keyword evidence="5 9" id="KW-0235">DNA replication</keyword>